<evidence type="ECO:0000256" key="5">
    <source>
        <dbReference type="ARBA" id="ARBA00023186"/>
    </source>
</evidence>
<dbReference type="GO" id="GO:0003755">
    <property type="term" value="F:peptidyl-prolyl cis-trans isomerase activity"/>
    <property type="evidence" value="ECO:0007669"/>
    <property type="project" value="UniProtKB-KW"/>
</dbReference>
<evidence type="ECO:0000256" key="2">
    <source>
        <dbReference type="ARBA" id="ARBA00022729"/>
    </source>
</evidence>
<accession>A0A7X1FXS0</accession>
<dbReference type="InterPro" id="IPR015391">
    <property type="entry name" value="SurA_N"/>
</dbReference>
<keyword evidence="2" id="KW-0732">Signal</keyword>
<dbReference type="EMBL" id="JACLAX010000005">
    <property type="protein sequence ID" value="MBC2668898.1"/>
    <property type="molecule type" value="Genomic_DNA"/>
</dbReference>
<dbReference type="AlphaFoldDB" id="A0A7X1FXS0"/>
<dbReference type="InterPro" id="IPR050280">
    <property type="entry name" value="OMP_Chaperone_SurA"/>
</dbReference>
<comment type="caution">
    <text evidence="12">The sequence shown here is derived from an EMBL/GenBank/DDBJ whole genome shotgun (WGS) entry which is preliminary data.</text>
</comment>
<keyword evidence="10" id="KW-1133">Transmembrane helix</keyword>
<dbReference type="Pfam" id="PF00639">
    <property type="entry name" value="Rotamase"/>
    <property type="match status" value="1"/>
</dbReference>
<keyword evidence="5" id="KW-0143">Chaperone</keyword>
<evidence type="ECO:0000259" key="11">
    <source>
        <dbReference type="PROSITE" id="PS50198"/>
    </source>
</evidence>
<name>A0A7X1FXS0_9SPHN</name>
<evidence type="ECO:0000256" key="8">
    <source>
        <dbReference type="ARBA" id="ARBA00031484"/>
    </source>
</evidence>
<keyword evidence="6 9" id="KW-0413">Isomerase</keyword>
<evidence type="ECO:0000313" key="13">
    <source>
        <dbReference type="Proteomes" id="UP000551327"/>
    </source>
</evidence>
<evidence type="ECO:0000256" key="6">
    <source>
        <dbReference type="ARBA" id="ARBA00023235"/>
    </source>
</evidence>
<dbReference type="PROSITE" id="PS50198">
    <property type="entry name" value="PPIC_PPIASE_2"/>
    <property type="match status" value="1"/>
</dbReference>
<keyword evidence="10" id="KW-0812">Transmembrane</keyword>
<keyword evidence="13" id="KW-1185">Reference proteome</keyword>
<evidence type="ECO:0000256" key="10">
    <source>
        <dbReference type="SAM" id="Phobius"/>
    </source>
</evidence>
<dbReference type="Gene3D" id="1.10.4030.10">
    <property type="entry name" value="Porin chaperone SurA, peptide-binding domain"/>
    <property type="match status" value="1"/>
</dbReference>
<dbReference type="Proteomes" id="UP000551327">
    <property type="component" value="Unassembled WGS sequence"/>
</dbReference>
<feature type="transmembrane region" description="Helical" evidence="10">
    <location>
        <begin position="46"/>
        <end position="67"/>
    </location>
</feature>
<sequence length="489" mass="52656">MLRRGSAVTADCGARISGLIEGSAARTDRISDKVTIFTRKTRARQVLLAISLAAFTTASVLPAAALAQEGPNETPQGAIVIPNDVQIFGKNDPNHRRATAVVNGDIITGTDVEQRLALVMAANQGKIAPEEMQRLRLQVLRNLIDETLQIQEAKAQDLKVDDDEVDSTYERVAQQNFRQEPAALDAYLGKIGSSPGSLKRQIRGELAWQSVLRRNVQPFINVSESEVREMMERLKAAKGTEEYRLGEIFLSATSENRAQVAENAAQIVEQLKKGGSFVAYARQYSQASTAAVGGDLGWIRLAQLPAELGAAAQSLSSGQLVGPIETSGGFSILYLIDKRQVLTADPRDAILSLKQISIDFPAGTTEANATKRAAEFAAAMKAARGCGAVDAVAQGLGAQVVANDQVRARDLPAPLQDALLSLSLGETSPPFGSIAEGVRVLMLCGRDDPQVATGPSFEQMMAQMEDDRVNKRAQAYLRDLRRDAVIEYN</sequence>
<dbReference type="InterPro" id="IPR027304">
    <property type="entry name" value="Trigger_fact/SurA_dom_sf"/>
</dbReference>
<dbReference type="InterPro" id="IPR000297">
    <property type="entry name" value="PPIase_PpiC"/>
</dbReference>
<feature type="domain" description="PpiC" evidence="11">
    <location>
        <begin position="240"/>
        <end position="337"/>
    </location>
</feature>
<reference evidence="12 13" key="1">
    <citation type="submission" date="2020-08" db="EMBL/GenBank/DDBJ databases">
        <title>The genome sequence of type strain Novosphingobium piscinae KCTC 42194.</title>
        <authorList>
            <person name="Liu Y."/>
        </authorList>
    </citation>
    <scope>NUCLEOTIDE SEQUENCE [LARGE SCALE GENOMIC DNA]</scope>
    <source>
        <strain evidence="12 13">KCTC 42194</strain>
    </source>
</reference>
<dbReference type="Pfam" id="PF09312">
    <property type="entry name" value="SurA_N"/>
    <property type="match status" value="1"/>
</dbReference>
<evidence type="ECO:0000256" key="7">
    <source>
        <dbReference type="ARBA" id="ARBA00030642"/>
    </source>
</evidence>
<dbReference type="PANTHER" id="PTHR47637:SF1">
    <property type="entry name" value="CHAPERONE SURA"/>
    <property type="match status" value="1"/>
</dbReference>
<gene>
    <name evidence="12" type="ORF">H7F53_07065</name>
</gene>
<keyword evidence="3" id="KW-0574">Periplasm</keyword>
<dbReference type="SUPFAM" id="SSF54534">
    <property type="entry name" value="FKBP-like"/>
    <property type="match status" value="2"/>
</dbReference>
<organism evidence="12 13">
    <name type="scientific">Novosphingobium piscinae</name>
    <dbReference type="NCBI Taxonomy" id="1507448"/>
    <lineage>
        <taxon>Bacteria</taxon>
        <taxon>Pseudomonadati</taxon>
        <taxon>Pseudomonadota</taxon>
        <taxon>Alphaproteobacteria</taxon>
        <taxon>Sphingomonadales</taxon>
        <taxon>Sphingomonadaceae</taxon>
        <taxon>Novosphingobium</taxon>
    </lineage>
</organism>
<dbReference type="PANTHER" id="PTHR47637">
    <property type="entry name" value="CHAPERONE SURA"/>
    <property type="match status" value="1"/>
</dbReference>
<dbReference type="InterPro" id="IPR046357">
    <property type="entry name" value="PPIase_dom_sf"/>
</dbReference>
<evidence type="ECO:0000256" key="1">
    <source>
        <dbReference type="ARBA" id="ARBA00018370"/>
    </source>
</evidence>
<evidence type="ECO:0000256" key="4">
    <source>
        <dbReference type="ARBA" id="ARBA00023110"/>
    </source>
</evidence>
<dbReference type="Gene3D" id="3.10.50.40">
    <property type="match status" value="1"/>
</dbReference>
<proteinExistence type="predicted"/>
<dbReference type="SUPFAM" id="SSF109998">
    <property type="entry name" value="Triger factor/SurA peptide-binding domain-like"/>
    <property type="match status" value="1"/>
</dbReference>
<evidence type="ECO:0000256" key="9">
    <source>
        <dbReference type="PROSITE-ProRule" id="PRU00278"/>
    </source>
</evidence>
<keyword evidence="10" id="KW-0472">Membrane</keyword>
<evidence type="ECO:0000313" key="12">
    <source>
        <dbReference type="EMBL" id="MBC2668898.1"/>
    </source>
</evidence>
<evidence type="ECO:0000256" key="3">
    <source>
        <dbReference type="ARBA" id="ARBA00022764"/>
    </source>
</evidence>
<protein>
    <recommendedName>
        <fullName evidence="1">Parvulin-like PPIase</fullName>
    </recommendedName>
    <alternativeName>
        <fullName evidence="7">Peptidyl-prolyl cis-trans isomerase plp</fullName>
    </alternativeName>
    <alternativeName>
        <fullName evidence="8">Rotamase plp</fullName>
    </alternativeName>
</protein>
<keyword evidence="4 9" id="KW-0697">Rotamase</keyword>